<keyword evidence="3" id="KW-0597">Phosphoprotein</keyword>
<dbReference type="PROSITE" id="PS50109">
    <property type="entry name" value="HIS_KIN"/>
    <property type="match status" value="1"/>
</dbReference>
<sequence length="76" mass="8126">MTITVTDQGMGIPDKQISDIFMPMMRANNVGKIPGYGLGLTIAKKIIDIHQGTLEVTSKSNQTSVAIRLPASTIPV</sequence>
<evidence type="ECO:0000256" key="2">
    <source>
        <dbReference type="ARBA" id="ARBA00012438"/>
    </source>
</evidence>
<dbReference type="Pfam" id="PF02518">
    <property type="entry name" value="HATPase_c"/>
    <property type="match status" value="1"/>
</dbReference>
<organism evidence="5 6">
    <name type="scientific">Dyadobacter jiangsuensis</name>
    <dbReference type="NCBI Taxonomy" id="1591085"/>
    <lineage>
        <taxon>Bacteria</taxon>
        <taxon>Pseudomonadati</taxon>
        <taxon>Bacteroidota</taxon>
        <taxon>Cytophagia</taxon>
        <taxon>Cytophagales</taxon>
        <taxon>Spirosomataceae</taxon>
        <taxon>Dyadobacter</taxon>
    </lineage>
</organism>
<dbReference type="Gene3D" id="3.30.565.10">
    <property type="entry name" value="Histidine kinase-like ATPase, C-terminal domain"/>
    <property type="match status" value="1"/>
</dbReference>
<feature type="domain" description="Histidine kinase" evidence="4">
    <location>
        <begin position="1"/>
        <end position="73"/>
    </location>
</feature>
<evidence type="ECO:0000259" key="4">
    <source>
        <dbReference type="PROSITE" id="PS50109"/>
    </source>
</evidence>
<dbReference type="RefSeq" id="WP_106599537.1">
    <property type="nucleotide sequence ID" value="NZ_PYAS01000026.1"/>
</dbReference>
<proteinExistence type="predicted"/>
<dbReference type="OrthoDB" id="913606at2"/>
<reference evidence="5 6" key="1">
    <citation type="submission" date="2018-03" db="EMBL/GenBank/DDBJ databases">
        <title>Genomic Encyclopedia of Archaeal and Bacterial Type Strains, Phase II (KMG-II): from individual species to whole genera.</title>
        <authorList>
            <person name="Goeker M."/>
        </authorList>
    </citation>
    <scope>NUCLEOTIDE SEQUENCE [LARGE SCALE GENOMIC DNA]</scope>
    <source>
        <strain evidence="5 6">DSM 29057</strain>
    </source>
</reference>
<keyword evidence="5" id="KW-0808">Transferase</keyword>
<gene>
    <name evidence="5" type="ORF">CLV60_12644</name>
</gene>
<evidence type="ECO:0000256" key="3">
    <source>
        <dbReference type="ARBA" id="ARBA00022553"/>
    </source>
</evidence>
<dbReference type="CDD" id="cd00075">
    <property type="entry name" value="HATPase"/>
    <property type="match status" value="1"/>
</dbReference>
<dbReference type="PRINTS" id="PR00344">
    <property type="entry name" value="BCTRLSENSOR"/>
</dbReference>
<dbReference type="EMBL" id="PYAS01000026">
    <property type="protein sequence ID" value="PSL19526.1"/>
    <property type="molecule type" value="Genomic_DNA"/>
</dbReference>
<dbReference type="AlphaFoldDB" id="A0A2P8FCT2"/>
<protein>
    <recommendedName>
        <fullName evidence="2">histidine kinase</fullName>
        <ecNumber evidence="2">2.7.13.3</ecNumber>
    </recommendedName>
</protein>
<dbReference type="Proteomes" id="UP000241964">
    <property type="component" value="Unassembled WGS sequence"/>
</dbReference>
<dbReference type="PANTHER" id="PTHR43547">
    <property type="entry name" value="TWO-COMPONENT HISTIDINE KINASE"/>
    <property type="match status" value="1"/>
</dbReference>
<accession>A0A2P8FCT2</accession>
<dbReference type="EC" id="2.7.13.3" evidence="2"/>
<comment type="caution">
    <text evidence="5">The sequence shown here is derived from an EMBL/GenBank/DDBJ whole genome shotgun (WGS) entry which is preliminary data.</text>
</comment>
<dbReference type="InterPro" id="IPR036890">
    <property type="entry name" value="HATPase_C_sf"/>
</dbReference>
<evidence type="ECO:0000313" key="5">
    <source>
        <dbReference type="EMBL" id="PSL19526.1"/>
    </source>
</evidence>
<dbReference type="InterPro" id="IPR003594">
    <property type="entry name" value="HATPase_dom"/>
</dbReference>
<dbReference type="GO" id="GO:0000155">
    <property type="term" value="F:phosphorelay sensor kinase activity"/>
    <property type="evidence" value="ECO:0007669"/>
    <property type="project" value="TreeGrafter"/>
</dbReference>
<evidence type="ECO:0000313" key="6">
    <source>
        <dbReference type="Proteomes" id="UP000241964"/>
    </source>
</evidence>
<dbReference type="PANTHER" id="PTHR43547:SF2">
    <property type="entry name" value="HYBRID SIGNAL TRANSDUCTION HISTIDINE KINASE C"/>
    <property type="match status" value="1"/>
</dbReference>
<name>A0A2P8FCT2_9BACT</name>
<dbReference type="InterPro" id="IPR004358">
    <property type="entry name" value="Sig_transdc_His_kin-like_C"/>
</dbReference>
<dbReference type="InterPro" id="IPR005467">
    <property type="entry name" value="His_kinase_dom"/>
</dbReference>
<comment type="catalytic activity">
    <reaction evidence="1">
        <text>ATP + protein L-histidine = ADP + protein N-phospho-L-histidine.</text>
        <dbReference type="EC" id="2.7.13.3"/>
    </reaction>
</comment>
<dbReference type="SUPFAM" id="SSF55874">
    <property type="entry name" value="ATPase domain of HSP90 chaperone/DNA topoisomerase II/histidine kinase"/>
    <property type="match status" value="1"/>
</dbReference>
<keyword evidence="5" id="KW-0418">Kinase</keyword>
<keyword evidence="6" id="KW-1185">Reference proteome</keyword>
<evidence type="ECO:0000256" key="1">
    <source>
        <dbReference type="ARBA" id="ARBA00000085"/>
    </source>
</evidence>